<protein>
    <submittedName>
        <fullName evidence="1">Uncharacterized protein</fullName>
    </submittedName>
</protein>
<proteinExistence type="predicted"/>
<dbReference type="EMBL" id="GBXM01042608">
    <property type="protein sequence ID" value="JAH65969.1"/>
    <property type="molecule type" value="Transcribed_RNA"/>
</dbReference>
<name>A0A0E9UJC7_ANGAN</name>
<reference evidence="1" key="1">
    <citation type="submission" date="2014-11" db="EMBL/GenBank/DDBJ databases">
        <authorList>
            <person name="Amaro Gonzalez C."/>
        </authorList>
    </citation>
    <scope>NUCLEOTIDE SEQUENCE</scope>
</reference>
<reference evidence="1" key="2">
    <citation type="journal article" date="2015" name="Fish Shellfish Immunol.">
        <title>Early steps in the European eel (Anguilla anguilla)-Vibrio vulnificus interaction in the gills: Role of the RtxA13 toxin.</title>
        <authorList>
            <person name="Callol A."/>
            <person name="Pajuelo D."/>
            <person name="Ebbesson L."/>
            <person name="Teles M."/>
            <person name="MacKenzie S."/>
            <person name="Amaro C."/>
        </authorList>
    </citation>
    <scope>NUCLEOTIDE SEQUENCE</scope>
</reference>
<accession>A0A0E9UJC7</accession>
<evidence type="ECO:0000313" key="1">
    <source>
        <dbReference type="EMBL" id="JAH65969.1"/>
    </source>
</evidence>
<organism evidence="1">
    <name type="scientific">Anguilla anguilla</name>
    <name type="common">European freshwater eel</name>
    <name type="synonym">Muraena anguilla</name>
    <dbReference type="NCBI Taxonomy" id="7936"/>
    <lineage>
        <taxon>Eukaryota</taxon>
        <taxon>Metazoa</taxon>
        <taxon>Chordata</taxon>
        <taxon>Craniata</taxon>
        <taxon>Vertebrata</taxon>
        <taxon>Euteleostomi</taxon>
        <taxon>Actinopterygii</taxon>
        <taxon>Neopterygii</taxon>
        <taxon>Teleostei</taxon>
        <taxon>Anguilliformes</taxon>
        <taxon>Anguillidae</taxon>
        <taxon>Anguilla</taxon>
    </lineage>
</organism>
<sequence>MTGAYCQSSGLPHRL</sequence>